<name>A0ABP8MHM0_9BACT</name>
<dbReference type="RefSeq" id="WP_345241236.1">
    <property type="nucleotide sequence ID" value="NZ_BAABHD010000010.1"/>
</dbReference>
<comment type="caution">
    <text evidence="2">The sequence shown here is derived from an EMBL/GenBank/DDBJ whole genome shotgun (WGS) entry which is preliminary data.</text>
</comment>
<dbReference type="Pfam" id="PF03435">
    <property type="entry name" value="Sacchrp_dh_NADP"/>
    <property type="match status" value="1"/>
</dbReference>
<proteinExistence type="predicted"/>
<dbReference type="Gene3D" id="3.40.50.720">
    <property type="entry name" value="NAD(P)-binding Rossmann-like Domain"/>
    <property type="match status" value="1"/>
</dbReference>
<accession>A0ABP8MHM0</accession>
<dbReference type="InterPro" id="IPR036291">
    <property type="entry name" value="NAD(P)-bd_dom_sf"/>
</dbReference>
<dbReference type="InterPro" id="IPR005097">
    <property type="entry name" value="Sacchrp_dh_NADP-bd"/>
</dbReference>
<dbReference type="EMBL" id="BAABHD010000010">
    <property type="protein sequence ID" value="GAA4450068.1"/>
    <property type="molecule type" value="Genomic_DNA"/>
</dbReference>
<protein>
    <submittedName>
        <fullName evidence="2">Saccharopine dehydrogenase NADP-binding domain-containing protein</fullName>
    </submittedName>
</protein>
<sequence length="353" mass="38657">MAEVLLYGANGYTAGLIIDLAGSYGVNLILAGRSAEKIKPLAERYGLPYRIADLQDSGALDAILQDVPVVLHCAGPFIRTALPMQQACLRTGTHYLDITGEIPVFEQGVALHQQATDKNIMLMSGVGFDVVPTDCLALYLKQRLPDATHLQLAINNQDGEVSHGTASTVLENLGVGGMVRKDGKLVTVPVAHKTLHVPFEAGKMLMCMTIPWGDLSTAYYTTRIPNIETYMATPPAMIRAAKLSNYLSWLLGSPWFKRFAQRRIDKSLTGPNEQVRQKARSLVWGKAWNSQGVSVQARLEGPEGYTLTAIAALRITRNVLDGHWKPGYQTPASMYGPDLILEVPNTTREDIRD</sequence>
<evidence type="ECO:0000259" key="1">
    <source>
        <dbReference type="Pfam" id="PF03435"/>
    </source>
</evidence>
<dbReference type="SUPFAM" id="SSF51735">
    <property type="entry name" value="NAD(P)-binding Rossmann-fold domains"/>
    <property type="match status" value="1"/>
</dbReference>
<dbReference type="PANTHER" id="PTHR43781">
    <property type="entry name" value="SACCHAROPINE DEHYDROGENASE"/>
    <property type="match status" value="1"/>
</dbReference>
<feature type="domain" description="Saccharopine dehydrogenase NADP binding" evidence="1">
    <location>
        <begin position="4"/>
        <end position="123"/>
    </location>
</feature>
<keyword evidence="3" id="KW-1185">Reference proteome</keyword>
<reference evidence="3" key="1">
    <citation type="journal article" date="2019" name="Int. J. Syst. Evol. Microbiol.">
        <title>The Global Catalogue of Microorganisms (GCM) 10K type strain sequencing project: providing services to taxonomists for standard genome sequencing and annotation.</title>
        <authorList>
            <consortium name="The Broad Institute Genomics Platform"/>
            <consortium name="The Broad Institute Genome Sequencing Center for Infectious Disease"/>
            <person name="Wu L."/>
            <person name="Ma J."/>
        </authorList>
    </citation>
    <scope>NUCLEOTIDE SEQUENCE [LARGE SCALE GENOMIC DNA]</scope>
    <source>
        <strain evidence="3">JCM 17927</strain>
    </source>
</reference>
<organism evidence="2 3">
    <name type="scientific">Nibrella saemangeumensis</name>
    <dbReference type="NCBI Taxonomy" id="1084526"/>
    <lineage>
        <taxon>Bacteria</taxon>
        <taxon>Pseudomonadati</taxon>
        <taxon>Bacteroidota</taxon>
        <taxon>Cytophagia</taxon>
        <taxon>Cytophagales</taxon>
        <taxon>Spirosomataceae</taxon>
        <taxon>Nibrella</taxon>
    </lineage>
</organism>
<gene>
    <name evidence="2" type="ORF">GCM10023189_10140</name>
</gene>
<dbReference type="PANTHER" id="PTHR43781:SF1">
    <property type="entry name" value="SACCHAROPINE DEHYDROGENASE"/>
    <property type="match status" value="1"/>
</dbReference>
<dbReference type="Proteomes" id="UP001501175">
    <property type="component" value="Unassembled WGS sequence"/>
</dbReference>
<evidence type="ECO:0000313" key="3">
    <source>
        <dbReference type="Proteomes" id="UP001501175"/>
    </source>
</evidence>
<evidence type="ECO:0000313" key="2">
    <source>
        <dbReference type="EMBL" id="GAA4450068.1"/>
    </source>
</evidence>